<feature type="chain" id="PRO_5022124069" evidence="6">
    <location>
        <begin position="20"/>
        <end position="223"/>
    </location>
</feature>
<feature type="signal peptide" evidence="6">
    <location>
        <begin position="1"/>
        <end position="19"/>
    </location>
</feature>
<dbReference type="PROSITE" id="PS01068">
    <property type="entry name" value="OMPA_1"/>
    <property type="match status" value="1"/>
</dbReference>
<dbReference type="PANTHER" id="PTHR30329:SF21">
    <property type="entry name" value="LIPOPROTEIN YIAD-RELATED"/>
    <property type="match status" value="1"/>
</dbReference>
<dbReference type="GO" id="GO:0009279">
    <property type="term" value="C:cell outer membrane"/>
    <property type="evidence" value="ECO:0007669"/>
    <property type="project" value="UniProtKB-SubCell"/>
</dbReference>
<evidence type="ECO:0000313" key="9">
    <source>
        <dbReference type="Proteomes" id="UP000317355"/>
    </source>
</evidence>
<dbReference type="InterPro" id="IPR006690">
    <property type="entry name" value="OMPA-like_CS"/>
</dbReference>
<comment type="subcellular location">
    <subcellularLocation>
        <location evidence="1">Cell outer membrane</location>
    </subcellularLocation>
</comment>
<dbReference type="InterPro" id="IPR006664">
    <property type="entry name" value="OMP_bac"/>
</dbReference>
<sequence length="223" mass="23821">MNKKLMVCLFVTSTVMLQACTTVNPYTREEKTSSATKGAAIGAAVGAVLGIATSKDKKKRKERALKGAGIGAIAGGGVGYYMDVQEAKLRQQLENTGVSVTRNGDNIILNMPSNITFAVDRSDVNPNFVETLGSVGLVLKEYKSTMIEVAGHTDSTGSDAYNQDLSQRRANAVSNILIARGVESVRIDSVGYGEMRPIASNSNTAGRQQNRRVELTLLPYTGQ</sequence>
<protein>
    <submittedName>
        <fullName evidence="8">OmpA family protein</fullName>
    </submittedName>
</protein>
<dbReference type="AlphaFoldDB" id="A0A558CKK2"/>
<evidence type="ECO:0000313" key="8">
    <source>
        <dbReference type="EMBL" id="TVT49281.1"/>
    </source>
</evidence>
<dbReference type="PROSITE" id="PS51123">
    <property type="entry name" value="OMPA_2"/>
    <property type="match status" value="1"/>
</dbReference>
<keyword evidence="2 4" id="KW-0472">Membrane</keyword>
<evidence type="ECO:0000259" key="7">
    <source>
        <dbReference type="PROSITE" id="PS51123"/>
    </source>
</evidence>
<evidence type="ECO:0000256" key="1">
    <source>
        <dbReference type="ARBA" id="ARBA00004442"/>
    </source>
</evidence>
<evidence type="ECO:0000256" key="5">
    <source>
        <dbReference type="SAM" id="MobiDB-lite"/>
    </source>
</evidence>
<proteinExistence type="predicted"/>
<keyword evidence="6" id="KW-0732">Signal</keyword>
<dbReference type="InterPro" id="IPR027367">
    <property type="entry name" value="Gly-zipper_YMGG"/>
</dbReference>
<comment type="caution">
    <text evidence="8">The sequence shown here is derived from an EMBL/GenBank/DDBJ whole genome shotgun (WGS) entry which is preliminary data.</text>
</comment>
<dbReference type="InterPro" id="IPR036737">
    <property type="entry name" value="OmpA-like_sf"/>
</dbReference>
<dbReference type="Gene3D" id="3.30.1330.60">
    <property type="entry name" value="OmpA-like domain"/>
    <property type="match status" value="1"/>
</dbReference>
<feature type="region of interest" description="Disordered" evidence="5">
    <location>
        <begin position="200"/>
        <end position="223"/>
    </location>
</feature>
<dbReference type="PRINTS" id="PR01023">
    <property type="entry name" value="NAFLGMOTY"/>
</dbReference>
<evidence type="ECO:0000256" key="2">
    <source>
        <dbReference type="ARBA" id="ARBA00023136"/>
    </source>
</evidence>
<dbReference type="Pfam" id="PF00691">
    <property type="entry name" value="OmpA"/>
    <property type="match status" value="1"/>
</dbReference>
<dbReference type="SUPFAM" id="SSF103088">
    <property type="entry name" value="OmpA-like"/>
    <property type="match status" value="1"/>
</dbReference>
<organism evidence="8 9">
    <name type="scientific">Sedimenticola thiotaurini</name>
    <dbReference type="NCBI Taxonomy" id="1543721"/>
    <lineage>
        <taxon>Bacteria</taxon>
        <taxon>Pseudomonadati</taxon>
        <taxon>Pseudomonadota</taxon>
        <taxon>Gammaproteobacteria</taxon>
        <taxon>Chromatiales</taxon>
        <taxon>Sedimenticolaceae</taxon>
        <taxon>Sedimenticola</taxon>
    </lineage>
</organism>
<dbReference type="InterPro" id="IPR050330">
    <property type="entry name" value="Bact_OuterMem_StrucFunc"/>
</dbReference>
<dbReference type="Pfam" id="PF13441">
    <property type="entry name" value="Gly-zipper_YMGG"/>
    <property type="match status" value="1"/>
</dbReference>
<feature type="domain" description="OmpA-like" evidence="7">
    <location>
        <begin position="104"/>
        <end position="221"/>
    </location>
</feature>
<evidence type="ECO:0000256" key="3">
    <source>
        <dbReference type="ARBA" id="ARBA00023237"/>
    </source>
</evidence>
<evidence type="ECO:0000256" key="6">
    <source>
        <dbReference type="SAM" id="SignalP"/>
    </source>
</evidence>
<dbReference type="PRINTS" id="PR01021">
    <property type="entry name" value="OMPADOMAIN"/>
</dbReference>
<reference evidence="8 9" key="1">
    <citation type="submission" date="2019-07" db="EMBL/GenBank/DDBJ databases">
        <title>The pathways for chlorine oxyanion respiration interact through the shared metabolite chlorate.</title>
        <authorList>
            <person name="Barnum T.P."/>
            <person name="Cheng Y."/>
            <person name="Hill K.A."/>
            <person name="Lucas L.N."/>
            <person name="Carlson H.K."/>
            <person name="Coates J.D."/>
        </authorList>
    </citation>
    <scope>NUCLEOTIDE SEQUENCE [LARGE SCALE GENOMIC DNA]</scope>
    <source>
        <strain evidence="8">BK-3</strain>
    </source>
</reference>
<evidence type="ECO:0000256" key="4">
    <source>
        <dbReference type="PROSITE-ProRule" id="PRU00473"/>
    </source>
</evidence>
<keyword evidence="3" id="KW-0998">Cell outer membrane</keyword>
<dbReference type="STRING" id="1543721.AAY24_07185"/>
<dbReference type="InterPro" id="IPR006665">
    <property type="entry name" value="OmpA-like"/>
</dbReference>
<dbReference type="CDD" id="cd07185">
    <property type="entry name" value="OmpA_C-like"/>
    <property type="match status" value="1"/>
</dbReference>
<dbReference type="EMBL" id="VMRY01000123">
    <property type="protein sequence ID" value="TVT49281.1"/>
    <property type="molecule type" value="Genomic_DNA"/>
</dbReference>
<name>A0A558CKK2_9GAMM</name>
<accession>A0A558CKK2</accession>
<dbReference type="PANTHER" id="PTHR30329">
    <property type="entry name" value="STATOR ELEMENT OF FLAGELLAR MOTOR COMPLEX"/>
    <property type="match status" value="1"/>
</dbReference>
<dbReference type="Proteomes" id="UP000317355">
    <property type="component" value="Unassembled WGS sequence"/>
</dbReference>
<gene>
    <name evidence="8" type="ORF">FHK82_17245</name>
</gene>
<dbReference type="PROSITE" id="PS51257">
    <property type="entry name" value="PROKAR_LIPOPROTEIN"/>
    <property type="match status" value="1"/>
</dbReference>